<keyword evidence="1" id="KW-0472">Membrane</keyword>
<keyword evidence="1" id="KW-0812">Transmembrane</keyword>
<evidence type="ECO:0000256" key="1">
    <source>
        <dbReference type="SAM" id="Phobius"/>
    </source>
</evidence>
<evidence type="ECO:0000313" key="2">
    <source>
        <dbReference type="EMBL" id="AXY99655.1"/>
    </source>
</evidence>
<feature type="transmembrane region" description="Helical" evidence="1">
    <location>
        <begin position="267"/>
        <end position="284"/>
    </location>
</feature>
<sequence>MYYSTLFFYITIYILCILINFLLKSNKKLSVFYLSLFLATAFGLRDYVGNDYEQYVNIYNHINIFNDYDKIELGYFYLNKLSYYIFGEQGYYFLFFICSFLTYYFIFSIAYQNNILTTSISLLFFSGFVFFSNNAIRQALVISIFIYNLKNLEKNHYKYLIITILSSTLIHFSALLFLILFLFPKKKNIPTIFLCILIPFIFTLYQFDIVNLIIKKIIIYIPKYGELYYNRVIEFESKEKGSGLVIIFYYMLLIYLIYNRNKIKTQYSNIFIIGYILFLLAPQVEMWERIMIPFYYTNILFIPLIIKNIKKKHSPNKILGYVFIILLSFLFIYQTIENKNKNGISPFNHLFLKQVGIVLE</sequence>
<feature type="transmembrane region" description="Helical" evidence="1">
    <location>
        <begin position="90"/>
        <end position="110"/>
    </location>
</feature>
<dbReference type="AlphaFoldDB" id="A0A385JMU9"/>
<dbReference type="EMBL" id="KY710707">
    <property type="protein sequence ID" value="AXY99655.1"/>
    <property type="molecule type" value="Genomic_DNA"/>
</dbReference>
<feature type="transmembrane region" description="Helical" evidence="1">
    <location>
        <begin position="241"/>
        <end position="258"/>
    </location>
</feature>
<feature type="transmembrane region" description="Helical" evidence="1">
    <location>
        <begin position="30"/>
        <end position="48"/>
    </location>
</feature>
<feature type="transmembrane region" description="Helical" evidence="1">
    <location>
        <begin position="122"/>
        <end position="147"/>
    </location>
</feature>
<protein>
    <submittedName>
        <fullName evidence="2">Wzy</fullName>
    </submittedName>
</protein>
<keyword evidence="1" id="KW-1133">Transmembrane helix</keyword>
<reference evidence="2" key="1">
    <citation type="journal article" date="2017" name="PLoS ONE">
        <title>Genetic diversity of the O antigens of Proteus species and the development of a suspension array for molecular serotyping.</title>
        <authorList>
            <person name="Yu X."/>
            <person name="Torzewska A."/>
            <person name="Zhang X."/>
            <person name="Yin Z."/>
            <person name="Drzewiecka D."/>
            <person name="Cao H."/>
            <person name="Liu B."/>
            <person name="Knirel Y.A."/>
            <person name="Rozalski A."/>
            <person name="Wang L."/>
        </authorList>
    </citation>
    <scope>NUCLEOTIDE SEQUENCE</scope>
    <source>
        <strain evidence="2">PrK 57/57</strain>
    </source>
</reference>
<organism evidence="2">
    <name type="scientific">Proteus mirabilis</name>
    <dbReference type="NCBI Taxonomy" id="584"/>
    <lineage>
        <taxon>Bacteria</taxon>
        <taxon>Pseudomonadati</taxon>
        <taxon>Pseudomonadota</taxon>
        <taxon>Gammaproteobacteria</taxon>
        <taxon>Enterobacterales</taxon>
        <taxon>Morganellaceae</taxon>
        <taxon>Proteus</taxon>
    </lineage>
</organism>
<feature type="transmembrane region" description="Helical" evidence="1">
    <location>
        <begin position="6"/>
        <end position="23"/>
    </location>
</feature>
<feature type="transmembrane region" description="Helical" evidence="1">
    <location>
        <begin position="159"/>
        <end position="183"/>
    </location>
</feature>
<dbReference type="InterPro" id="IPR049458">
    <property type="entry name" value="EpsG-like"/>
</dbReference>
<proteinExistence type="predicted"/>
<feature type="transmembrane region" description="Helical" evidence="1">
    <location>
        <begin position="290"/>
        <end position="306"/>
    </location>
</feature>
<dbReference type="Pfam" id="PF14897">
    <property type="entry name" value="EpsG"/>
    <property type="match status" value="1"/>
</dbReference>
<feature type="transmembrane region" description="Helical" evidence="1">
    <location>
        <begin position="192"/>
        <end position="221"/>
    </location>
</feature>
<feature type="transmembrane region" description="Helical" evidence="1">
    <location>
        <begin position="318"/>
        <end position="336"/>
    </location>
</feature>
<accession>A0A385JMU9</accession>
<name>A0A385JMU9_PROMI</name>